<evidence type="ECO:0000313" key="3">
    <source>
        <dbReference type="RefSeq" id="XP_026676425.1"/>
    </source>
</evidence>
<feature type="compositionally biased region" description="Polar residues" evidence="1">
    <location>
        <begin position="94"/>
        <end position="105"/>
    </location>
</feature>
<feature type="region of interest" description="Disordered" evidence="1">
    <location>
        <begin position="74"/>
        <end position="118"/>
    </location>
</feature>
<sequence length="118" mass="12948">MCRHTFKTTSPCCHISGEATVIPELRRDKPKAKFRRSFLLDEEPEPEPVDVARSPSAPVSLKSLWLNQTEVKLGDKDTTSSSHSTVVSTRTSMKTDSSGKVSVTRDTVAGKNVKSTDL</sequence>
<dbReference type="GeneID" id="113465798"/>
<proteinExistence type="predicted"/>
<reference evidence="3" key="1">
    <citation type="submission" date="2025-08" db="UniProtKB">
        <authorList>
            <consortium name="RefSeq"/>
        </authorList>
    </citation>
    <scope>IDENTIFICATION</scope>
</reference>
<name>A0A3Q0IQ30_DIACI</name>
<protein>
    <submittedName>
        <fullName evidence="3">Uncharacterized protein LOC113465798</fullName>
    </submittedName>
</protein>
<dbReference type="KEGG" id="dci:113465798"/>
<dbReference type="PaxDb" id="121845-A0A3Q0IQ30"/>
<organism evidence="2 3">
    <name type="scientific">Diaphorina citri</name>
    <name type="common">Asian citrus psyllid</name>
    <dbReference type="NCBI Taxonomy" id="121845"/>
    <lineage>
        <taxon>Eukaryota</taxon>
        <taxon>Metazoa</taxon>
        <taxon>Ecdysozoa</taxon>
        <taxon>Arthropoda</taxon>
        <taxon>Hexapoda</taxon>
        <taxon>Insecta</taxon>
        <taxon>Pterygota</taxon>
        <taxon>Neoptera</taxon>
        <taxon>Paraneoptera</taxon>
        <taxon>Hemiptera</taxon>
        <taxon>Sternorrhyncha</taxon>
        <taxon>Psylloidea</taxon>
        <taxon>Psyllidae</taxon>
        <taxon>Diaphorininae</taxon>
        <taxon>Diaphorina</taxon>
    </lineage>
</organism>
<evidence type="ECO:0000313" key="2">
    <source>
        <dbReference type="Proteomes" id="UP000079169"/>
    </source>
</evidence>
<dbReference type="RefSeq" id="XP_026676425.1">
    <property type="nucleotide sequence ID" value="XM_026820624.1"/>
</dbReference>
<dbReference type="AlphaFoldDB" id="A0A3Q0IQ30"/>
<keyword evidence="2" id="KW-1185">Reference proteome</keyword>
<feature type="compositionally biased region" description="Low complexity" evidence="1">
    <location>
        <begin position="79"/>
        <end position="92"/>
    </location>
</feature>
<evidence type="ECO:0000256" key="1">
    <source>
        <dbReference type="SAM" id="MobiDB-lite"/>
    </source>
</evidence>
<gene>
    <name evidence="3" type="primary">LOC113465798</name>
</gene>
<accession>A0A3Q0IQ30</accession>
<dbReference type="Proteomes" id="UP000079169">
    <property type="component" value="Unplaced"/>
</dbReference>